<keyword evidence="3" id="KW-1185">Reference proteome</keyword>
<dbReference type="AlphaFoldDB" id="A0A0J1H4W4"/>
<dbReference type="Proteomes" id="UP000036097">
    <property type="component" value="Unassembled WGS sequence"/>
</dbReference>
<protein>
    <recommendedName>
        <fullName evidence="4">Oxidative stress defense protein</fullName>
    </recommendedName>
</protein>
<sequence length="232" mass="25184">MKKQLVAVMLGLGMMGASGMASANIDVPHLETTGIGEITVQPDMAVFSVAVDEMRPSAKEAKLAADKAVTAFVDRLLAEGLDRSQIQSANISLQPQYHYPKDKAPELQGYRATRTVTVTVSQLDQLNTYLDSALGDGINRINNIELKVSDESAVQEQARLAAIKDAQTKAKSLAEGFGQKLDGVWQISYQSHNPRPVMMRMAMDAAPANSAGYQDTQITVRDSVDVIFKLEE</sequence>
<name>A0A0J1H4W4_9GAMM</name>
<accession>A0A0J1H4W4</accession>
<dbReference type="GO" id="GO:0006974">
    <property type="term" value="P:DNA damage response"/>
    <property type="evidence" value="ECO:0007669"/>
    <property type="project" value="TreeGrafter"/>
</dbReference>
<reference evidence="2 3" key="1">
    <citation type="submission" date="2015-05" db="EMBL/GenBank/DDBJ databases">
        <title>Photobacterium galathea sp. nov.</title>
        <authorList>
            <person name="Machado H."/>
            <person name="Gram L."/>
        </authorList>
    </citation>
    <scope>NUCLEOTIDE SEQUENCE [LARGE SCALE GENOMIC DNA]</scope>
    <source>
        <strain evidence="2 3">CGMCC 1.12159</strain>
    </source>
</reference>
<comment type="caution">
    <text evidence="2">The sequence shown here is derived from an EMBL/GenBank/DDBJ whole genome shotgun (WGS) entry which is preliminary data.</text>
</comment>
<organism evidence="2 3">
    <name type="scientific">Photobacterium aquae</name>
    <dbReference type="NCBI Taxonomy" id="1195763"/>
    <lineage>
        <taxon>Bacteria</taxon>
        <taxon>Pseudomonadati</taxon>
        <taxon>Pseudomonadota</taxon>
        <taxon>Gammaproteobacteria</taxon>
        <taxon>Vibrionales</taxon>
        <taxon>Vibrionaceae</taxon>
        <taxon>Photobacterium</taxon>
    </lineage>
</organism>
<evidence type="ECO:0008006" key="4">
    <source>
        <dbReference type="Google" id="ProtNLM"/>
    </source>
</evidence>
<dbReference type="EMBL" id="LDOT01000008">
    <property type="protein sequence ID" value="KLV06804.1"/>
    <property type="molecule type" value="Genomic_DNA"/>
</dbReference>
<dbReference type="PANTHER" id="PTHR34387">
    <property type="entry name" value="SLR1258 PROTEIN"/>
    <property type="match status" value="1"/>
</dbReference>
<feature type="signal peptide" evidence="1">
    <location>
        <begin position="1"/>
        <end position="23"/>
    </location>
</feature>
<evidence type="ECO:0000313" key="3">
    <source>
        <dbReference type="Proteomes" id="UP000036097"/>
    </source>
</evidence>
<dbReference type="PANTHER" id="PTHR34387:SF1">
    <property type="entry name" value="PERIPLASMIC IMMUNOGENIC PROTEIN"/>
    <property type="match status" value="1"/>
</dbReference>
<dbReference type="Gene3D" id="3.30.70.2970">
    <property type="entry name" value="Protein of unknown function (DUF541), domain 2"/>
    <property type="match status" value="1"/>
</dbReference>
<keyword evidence="1" id="KW-0732">Signal</keyword>
<feature type="chain" id="PRO_5005252182" description="Oxidative stress defense protein" evidence="1">
    <location>
        <begin position="24"/>
        <end position="232"/>
    </location>
</feature>
<evidence type="ECO:0000256" key="1">
    <source>
        <dbReference type="SAM" id="SignalP"/>
    </source>
</evidence>
<dbReference type="PATRIC" id="fig|1195763.3.peg.1696"/>
<dbReference type="RefSeq" id="WP_047878346.1">
    <property type="nucleotide sequence ID" value="NZ_LDOT01000008.1"/>
</dbReference>
<dbReference type="OrthoDB" id="5985609at2"/>
<dbReference type="InterPro" id="IPR052022">
    <property type="entry name" value="26kDa_periplasmic_antigen"/>
</dbReference>
<dbReference type="Gene3D" id="3.30.110.170">
    <property type="entry name" value="Protein of unknown function (DUF541), domain 1"/>
    <property type="match status" value="1"/>
</dbReference>
<dbReference type="Pfam" id="PF04402">
    <property type="entry name" value="SIMPL"/>
    <property type="match status" value="1"/>
</dbReference>
<gene>
    <name evidence="2" type="ORF">ABT56_07970</name>
</gene>
<dbReference type="InterPro" id="IPR007497">
    <property type="entry name" value="SIMPL/DUF541"/>
</dbReference>
<evidence type="ECO:0000313" key="2">
    <source>
        <dbReference type="EMBL" id="KLV06804.1"/>
    </source>
</evidence>
<proteinExistence type="predicted"/>
<dbReference type="NCBIfam" id="NF008299">
    <property type="entry name" value="PRK11087.1"/>
    <property type="match status" value="1"/>
</dbReference>